<evidence type="ECO:0000313" key="9">
    <source>
        <dbReference type="EMBL" id="VAX03255.1"/>
    </source>
</evidence>
<keyword evidence="6" id="KW-0472">Membrane</keyword>
<dbReference type="InterPro" id="IPR051808">
    <property type="entry name" value="Type_IV_pilus_biogenesis"/>
</dbReference>
<evidence type="ECO:0000256" key="1">
    <source>
        <dbReference type="ARBA" id="ARBA00004442"/>
    </source>
</evidence>
<dbReference type="Gene3D" id="2.60.40.3500">
    <property type="match status" value="2"/>
</dbReference>
<dbReference type="InterPro" id="IPR011662">
    <property type="entry name" value="Secretin/TonB_short_N"/>
</dbReference>
<dbReference type="Gene3D" id="2.60.40.3470">
    <property type="match status" value="1"/>
</dbReference>
<dbReference type="InterPro" id="IPR038591">
    <property type="entry name" value="NolW-like_sf"/>
</dbReference>
<sequence>MGIITGMKKISTTSDKPHKTREKWMKKLLTGIALAGLIVFTQAQALAETTLDFIDFKKLGDNRVEIRLALSGDAPQTEDFTSENPARISLDLPGVSNNLPWNLPLPVETGAAKDIKAVQASGRTRVTINVDKLVDYDIRTEGKNLYITLAADSTDSATAVATPAPATEPVPVPAAKRKPANSNLLSLNDITFTSLPGDSVQVRLTFNGPAVKPGSFTIDHPARVVLDFPQTASSLNWKNKNIGIGFAKSVTAVEAGNRTRVILNLVQLIPFESEVSGNDIILTIAGSRAAASATSSRESRPKASPAASLHHIKNIDFRRGTQGEGRIIVSLSDQNIPVSTGESGRQIFVEFADSSLAKNLQQRLDVIDFATPVQYIDANQIDGRVRLAISASGDYEYLAYHAGNTYTIEVKEVPKEKAAAKKKDEFGYTGEKLSLNFQDIEVRAVLQLIADFTGLNMVTSDSVRGNLTLRLKNVPWDQALDIILKTKGLAMRKAGNVILVAPSQEIAAQERLELEAQKQVEELAPLKTDIIQINYAKATEIADLLKSKGGLLSERGEVAIDQRTNVLLISDTVDRLEAVRNLITSLDIPIRQVLIESRIVIASDDFAKNLGVRFGVTDVSKAGDNLLMTSGTANATDVMVASAMSNRADTGSAYPIEVPTGVAGIDQRMNVNFPITATNAGRIAFSLLGANTLLDLELSALQQEGRGEVVSNPRVITANRQEAVIEQGTEIPYQQASSSGATNISFKKAVLSLRATPQITPDDRIILDLKVTKDSVGQIFAGVPSIDTKQVETQVLMNNGETVVLGGVYETTNKEQRDGIPFLGDLPFVGVLFRTTLEQNTKKELLIFVTPKIVKEEFSAR</sequence>
<dbReference type="Gene3D" id="3.30.1370.120">
    <property type="match status" value="1"/>
</dbReference>
<dbReference type="EMBL" id="UOFU01000317">
    <property type="protein sequence ID" value="VAX03255.1"/>
    <property type="molecule type" value="Genomic_DNA"/>
</dbReference>
<keyword evidence="5" id="KW-0653">Protein transport</keyword>
<evidence type="ECO:0000256" key="7">
    <source>
        <dbReference type="ARBA" id="ARBA00023237"/>
    </source>
</evidence>
<reference evidence="9" key="1">
    <citation type="submission" date="2018-06" db="EMBL/GenBank/DDBJ databases">
        <authorList>
            <person name="Zhirakovskaya E."/>
        </authorList>
    </citation>
    <scope>NUCLEOTIDE SEQUENCE</scope>
</reference>
<evidence type="ECO:0000256" key="6">
    <source>
        <dbReference type="ARBA" id="ARBA00023136"/>
    </source>
</evidence>
<dbReference type="AlphaFoldDB" id="A0A3B1BAD1"/>
<dbReference type="InterPro" id="IPR004845">
    <property type="entry name" value="T2SS_GspD_CS"/>
</dbReference>
<keyword evidence="4" id="KW-0732">Signal</keyword>
<dbReference type="Pfam" id="PF11741">
    <property type="entry name" value="AMIN"/>
    <property type="match status" value="3"/>
</dbReference>
<proteinExistence type="inferred from homology"/>
<dbReference type="Pfam" id="PF03958">
    <property type="entry name" value="Secretin_N"/>
    <property type="match status" value="1"/>
</dbReference>
<dbReference type="InterPro" id="IPR021731">
    <property type="entry name" value="AMIN_dom"/>
</dbReference>
<accession>A0A3B1BAD1</accession>
<dbReference type="PROSITE" id="PS00875">
    <property type="entry name" value="T2SP_D"/>
    <property type="match status" value="1"/>
</dbReference>
<evidence type="ECO:0000256" key="3">
    <source>
        <dbReference type="ARBA" id="ARBA00022448"/>
    </source>
</evidence>
<dbReference type="InterPro" id="IPR004846">
    <property type="entry name" value="T2SS/T3SS_dom"/>
</dbReference>
<dbReference type="InterPro" id="IPR001775">
    <property type="entry name" value="GspD/PilQ"/>
</dbReference>
<dbReference type="PANTHER" id="PTHR30604:SF1">
    <property type="entry name" value="DNA UTILIZATION PROTEIN HOFQ"/>
    <property type="match status" value="1"/>
</dbReference>
<dbReference type="SMART" id="SM00965">
    <property type="entry name" value="STN"/>
    <property type="match status" value="1"/>
</dbReference>
<keyword evidence="7" id="KW-0998">Cell outer membrane</keyword>
<dbReference type="PANTHER" id="PTHR30604">
    <property type="entry name" value="PROTEIN TRANSPORT PROTEIN HOFQ"/>
    <property type="match status" value="1"/>
</dbReference>
<organism evidence="9">
    <name type="scientific">hydrothermal vent metagenome</name>
    <dbReference type="NCBI Taxonomy" id="652676"/>
    <lineage>
        <taxon>unclassified sequences</taxon>
        <taxon>metagenomes</taxon>
        <taxon>ecological metagenomes</taxon>
    </lineage>
</organism>
<dbReference type="InterPro" id="IPR013355">
    <property type="entry name" value="Pilus_4_PilQ"/>
</dbReference>
<dbReference type="Pfam" id="PF00263">
    <property type="entry name" value="Secretin"/>
    <property type="match status" value="1"/>
</dbReference>
<dbReference type="NCBIfam" id="TIGR02515">
    <property type="entry name" value="IV_pilus_PilQ"/>
    <property type="match status" value="1"/>
</dbReference>
<dbReference type="Gene3D" id="3.30.1370.130">
    <property type="match status" value="1"/>
</dbReference>
<gene>
    <name evidence="9" type="ORF">MNBD_GAMMA20-2329</name>
</gene>
<comment type="subcellular location">
    <subcellularLocation>
        <location evidence="1">Cell outer membrane</location>
    </subcellularLocation>
</comment>
<name>A0A3B1BAD1_9ZZZZ</name>
<dbReference type="GO" id="GO:0009306">
    <property type="term" value="P:protein secretion"/>
    <property type="evidence" value="ECO:0007669"/>
    <property type="project" value="InterPro"/>
</dbReference>
<dbReference type="InterPro" id="IPR005644">
    <property type="entry name" value="NolW-like"/>
</dbReference>
<comment type="similarity">
    <text evidence="2">Belongs to the bacterial secretin family. PilQ subfamily.</text>
</comment>
<evidence type="ECO:0000256" key="2">
    <source>
        <dbReference type="ARBA" id="ARBA00006304"/>
    </source>
</evidence>
<evidence type="ECO:0000256" key="5">
    <source>
        <dbReference type="ARBA" id="ARBA00022927"/>
    </source>
</evidence>
<dbReference type="GO" id="GO:0009279">
    <property type="term" value="C:cell outer membrane"/>
    <property type="evidence" value="ECO:0007669"/>
    <property type="project" value="UniProtKB-SubCell"/>
</dbReference>
<dbReference type="Pfam" id="PF07660">
    <property type="entry name" value="STN"/>
    <property type="match status" value="1"/>
</dbReference>
<feature type="domain" description="Secretin/TonB short N-terminal" evidence="8">
    <location>
        <begin position="455"/>
        <end position="503"/>
    </location>
</feature>
<protein>
    <submittedName>
        <fullName evidence="9">Type IV pilus biogenesis protein PilQ</fullName>
    </submittedName>
</protein>
<keyword evidence="3" id="KW-0813">Transport</keyword>
<evidence type="ECO:0000256" key="4">
    <source>
        <dbReference type="ARBA" id="ARBA00022729"/>
    </source>
</evidence>
<dbReference type="PRINTS" id="PR00811">
    <property type="entry name" value="BCTERIALGSPD"/>
</dbReference>
<evidence type="ECO:0000259" key="8">
    <source>
        <dbReference type="SMART" id="SM00965"/>
    </source>
</evidence>